<dbReference type="eggNOG" id="COG5433">
    <property type="taxonomic scope" value="Bacteria"/>
</dbReference>
<dbReference type="Pfam" id="PF01609">
    <property type="entry name" value="DDE_Tnp_1"/>
    <property type="match status" value="1"/>
</dbReference>
<dbReference type="Proteomes" id="UP000001916">
    <property type="component" value="Chromosome"/>
</dbReference>
<keyword evidence="8" id="KW-1185">Reference proteome</keyword>
<dbReference type="InterPro" id="IPR002559">
    <property type="entry name" value="Transposase_11"/>
</dbReference>
<dbReference type="NCBIfam" id="NF033564">
    <property type="entry name" value="transpos_ISAs1"/>
    <property type="match status" value="1"/>
</dbReference>
<dbReference type="GO" id="GO:0004803">
    <property type="term" value="F:transposase activity"/>
    <property type="evidence" value="ECO:0007669"/>
    <property type="project" value="InterPro"/>
</dbReference>
<dbReference type="EMBL" id="CP002043">
    <property type="protein sequence ID" value="ADH65296.1"/>
    <property type="molecule type" value="Genomic_DNA"/>
</dbReference>
<dbReference type="InterPro" id="IPR047647">
    <property type="entry name" value="ISAs1_transpos"/>
</dbReference>
<reference evidence="6" key="3">
    <citation type="submission" date="2010-05" db="EMBL/GenBank/DDBJ databases">
        <title>The complete plasmid1 of Meiothermus silvanus DSM 9946.</title>
        <authorList>
            <consortium name="US DOE Joint Genome Institute (JGI-PGF)"/>
            <person name="Lucas S."/>
            <person name="Copeland A."/>
            <person name="Lapidus A."/>
            <person name="Glavina del Rio T."/>
            <person name="Dalin E."/>
            <person name="Tice H."/>
            <person name="Bruce D."/>
            <person name="Goodwin L."/>
            <person name="Pitluck S."/>
            <person name="Kyrpides N."/>
            <person name="Mavromatis K."/>
            <person name="Mikhailova N."/>
            <person name="Lowry S."/>
            <person name="Clum A."/>
            <person name="Brettin T."/>
            <person name="Detter J.C."/>
            <person name="Han C."/>
            <person name="Larimer F."/>
            <person name="Land M."/>
            <person name="Hauser L."/>
            <person name="Markowitz V."/>
            <person name="Cheng J.-F."/>
            <person name="Hugenholtz P."/>
            <person name="Woyke T."/>
            <person name="Wu D."/>
            <person name="Tindall B."/>
            <person name="Pomrenke H.G."/>
            <person name="Schneider S."/>
            <person name="Klenk H.-P."/>
            <person name="Eisen J.A."/>
        </authorList>
    </citation>
    <scope>NUCLEOTIDE SEQUENCE</scope>
    <source>
        <strain evidence="6">DSM 9946</strain>
        <plasmid evidence="6">pMESIL01</plasmid>
    </source>
</reference>
<dbReference type="STRING" id="526227.Mesil_0121"/>
<evidence type="ECO:0000313" key="5">
    <source>
        <dbReference type="EMBL" id="ADH64642.1"/>
    </source>
</evidence>
<reference evidence="5 8" key="1">
    <citation type="journal article" date="2010" name="Stand. Genomic Sci.">
        <title>Complete genome sequence of Meiothermus silvanus type strain (VI-R2).</title>
        <authorList>
            <person name="Sikorski J."/>
            <person name="Tindall B.J."/>
            <person name="Lowry S."/>
            <person name="Lucas S."/>
            <person name="Nolan M."/>
            <person name="Copeland A."/>
            <person name="Glavina Del Rio T."/>
            <person name="Tice H."/>
            <person name="Cheng J.F."/>
            <person name="Han C."/>
            <person name="Pitluck S."/>
            <person name="Liolios K."/>
            <person name="Ivanova N."/>
            <person name="Mavromatis K."/>
            <person name="Mikhailova N."/>
            <person name="Pati A."/>
            <person name="Goodwin L."/>
            <person name="Chen A."/>
            <person name="Palaniappan K."/>
            <person name="Land M."/>
            <person name="Hauser L."/>
            <person name="Chang Y.J."/>
            <person name="Jeffries C.D."/>
            <person name="Rohde M."/>
            <person name="Goker M."/>
            <person name="Woyke T."/>
            <person name="Bristow J."/>
            <person name="Eisen J.A."/>
            <person name="Markowitz V."/>
            <person name="Hugenholtz P."/>
            <person name="Kyrpides N.C."/>
            <person name="Klenk H.P."/>
            <person name="Lapidus A."/>
        </authorList>
    </citation>
    <scope>NUCLEOTIDE SEQUENCE [LARGE SCALE GENOMIC DNA]</scope>
    <source>
        <strain evidence="8">ATCC 700542 / DSM 9946 / VI-R2</strain>
        <strain evidence="5">DSM 9946</strain>
        <plasmid evidence="8">Plasmid pMESIL01</plasmid>
    </source>
</reference>
<proteinExistence type="predicted"/>
<dbReference type="EMBL" id="CP002043">
    <property type="protein sequence ID" value="ADH65207.1"/>
    <property type="molecule type" value="Genomic_DNA"/>
</dbReference>
<reference evidence="5" key="2">
    <citation type="submission" date="2010-05" db="EMBL/GenBank/DDBJ databases">
        <title>The complete chromosome of Meiothermus silvanus DSM 9946.</title>
        <authorList>
            <consortium name="US DOE Joint Genome Institute (JGI-PGF)"/>
            <person name="Lucas S."/>
            <person name="Copeland A."/>
            <person name="Lapidus A."/>
            <person name="Glavina del Rio T."/>
            <person name="Dalin E."/>
            <person name="Tice H."/>
            <person name="Bruce D."/>
            <person name="Goodwin L."/>
            <person name="Pitluck S."/>
            <person name="Kyrpides N."/>
            <person name="Mavromatis K."/>
            <person name="Mikhailova N."/>
            <person name="Lowry S."/>
            <person name="Clum A."/>
            <person name="Brettin T."/>
            <person name="Detter J.C."/>
            <person name="Han C."/>
            <person name="Larimer F."/>
            <person name="Land M."/>
            <person name="Hauser L."/>
            <person name="Markowitz V."/>
            <person name="Cheng J.-F."/>
            <person name="Hugenholtz P."/>
            <person name="Woyke T."/>
            <person name="Wu D."/>
            <person name="Tindall B."/>
            <person name="Pomrenke H.G."/>
            <person name="Schneider S."/>
            <person name="Klenk H.-P."/>
            <person name="Eisen J.A."/>
        </authorList>
    </citation>
    <scope>NUCLEOTIDE SEQUENCE</scope>
    <source>
        <strain evidence="5">DSM 9946</strain>
    </source>
</reference>
<dbReference type="EMBL" id="CP002042">
    <property type="protein sequence ID" value="ADH64642.1"/>
    <property type="molecule type" value="Genomic_DNA"/>
</dbReference>
<dbReference type="GO" id="GO:0003677">
    <property type="term" value="F:DNA binding"/>
    <property type="evidence" value="ECO:0007669"/>
    <property type="project" value="InterPro"/>
</dbReference>
<protein>
    <recommendedName>
        <fullName evidence="9">Transposase IS4 family protein</fullName>
    </recommendedName>
</protein>
<evidence type="ECO:0000259" key="1">
    <source>
        <dbReference type="Pfam" id="PF01609"/>
    </source>
</evidence>
<dbReference type="AlphaFoldDB" id="D7BCQ9"/>
<evidence type="ECO:0000313" key="3">
    <source>
        <dbReference type="EMBL" id="ADH62066.1"/>
    </source>
</evidence>
<organism evidence="5 8">
    <name type="scientific">Allomeiothermus silvanus (strain ATCC 700542 / DSM 9946 / NBRC 106475 / NCIMB 13440 / VI-R2)</name>
    <name type="common">Thermus silvanus</name>
    <dbReference type="NCBI Taxonomy" id="526227"/>
    <lineage>
        <taxon>Bacteria</taxon>
        <taxon>Thermotogati</taxon>
        <taxon>Deinococcota</taxon>
        <taxon>Deinococci</taxon>
        <taxon>Thermales</taxon>
        <taxon>Thermaceae</taxon>
        <taxon>Allomeiothermus</taxon>
    </lineage>
</organism>
<dbReference type="EMBL" id="CP002042">
    <property type="protein sequence ID" value="ADH63100.1"/>
    <property type="molecule type" value="Genomic_DNA"/>
</dbReference>
<dbReference type="EMBL" id="CP002042">
    <property type="protein sequence ID" value="ADH62066.1"/>
    <property type="molecule type" value="Genomic_DNA"/>
</dbReference>
<sequence length="375" mass="42344">MKTASIPSPLPYLAQIPDPREYLKTQHRWQDLLLICLMAVGSGRHNILAVSQWVQDQRRFLLDEVHIRTRRGERKLPGQATLYRLFWSLSKDLQPLQKALLSWAREVLKALGKEGDEPLPVAVDGKHLRGTRCAWRGEEALVFLSALVQGLGLSLGSQAIADGEAAAAQGLVVHMEGLGVDWVLTGDAALCTQELAAVVVEQKGGYLFSVKGNQAELKELIQWAFANYQATDHYIQHQVRGGEVWIWHLEGLPLPEGVSGWRGSRMALRMRRRVVRKNSGELREETAYALTSLQAPAKRLYALWRGHWEVENRLHHKRDTVLGEDASRSRKGAAGLMYLRDVILNLLHLKRWPVLRSVRKFSADPKVLLRLIRGL</sequence>
<dbReference type="Proteomes" id="UP000001916">
    <property type="component" value="Plasmid pMESIL01"/>
</dbReference>
<gene>
    <name evidence="3" type="ordered locus">Mesil_0121</name>
    <name evidence="4" type="ordered locus">Mesil_1203</name>
    <name evidence="5" type="ordered locus">Mesil_2798</name>
    <name evidence="6" type="ORF">Mesil_3396</name>
    <name evidence="7" type="ORF">Mesil_3492</name>
</gene>
<feature type="domain" description="H repeat-associated protein N-terminal" evidence="2">
    <location>
        <begin position="12"/>
        <end position="104"/>
    </location>
</feature>
<evidence type="ECO:0000259" key="2">
    <source>
        <dbReference type="Pfam" id="PF13808"/>
    </source>
</evidence>
<dbReference type="InterPro" id="IPR032806">
    <property type="entry name" value="YbfD_N"/>
</dbReference>
<evidence type="ECO:0000313" key="7">
    <source>
        <dbReference type="EMBL" id="ADH65296.1"/>
    </source>
</evidence>
<evidence type="ECO:0000313" key="4">
    <source>
        <dbReference type="EMBL" id="ADH63100.1"/>
    </source>
</evidence>
<dbReference type="KEGG" id="msv:Mesil_3396"/>
<dbReference type="KEGG" id="msv:Mesil_0121"/>
<dbReference type="PANTHER" id="PTHR30298:SF0">
    <property type="entry name" value="PROTEIN YBFL-RELATED"/>
    <property type="match status" value="1"/>
</dbReference>
<evidence type="ECO:0000313" key="8">
    <source>
        <dbReference type="Proteomes" id="UP000001916"/>
    </source>
</evidence>
<dbReference type="GO" id="GO:0006313">
    <property type="term" value="P:DNA transposition"/>
    <property type="evidence" value="ECO:0007669"/>
    <property type="project" value="InterPro"/>
</dbReference>
<evidence type="ECO:0008006" key="9">
    <source>
        <dbReference type="Google" id="ProtNLM"/>
    </source>
</evidence>
<accession>D7BCQ9</accession>
<name>D7BCQ9_ALLS1</name>
<dbReference type="KEGG" id="msv:Mesil_2798"/>
<dbReference type="HOGENOM" id="CLU_1407312_0_0_0"/>
<evidence type="ECO:0000313" key="6">
    <source>
        <dbReference type="EMBL" id="ADH65207.1"/>
    </source>
</evidence>
<geneLocation type="plasmid" evidence="6 8">
    <name>pMESIL01</name>
</geneLocation>
<dbReference type="PANTHER" id="PTHR30298">
    <property type="entry name" value="H REPEAT-ASSOCIATED PREDICTED TRANSPOSASE"/>
    <property type="match status" value="1"/>
</dbReference>
<dbReference type="InterPro" id="IPR051698">
    <property type="entry name" value="Transposase_11-like"/>
</dbReference>
<keyword evidence="6" id="KW-0614">Plasmid</keyword>
<dbReference type="KEGG" id="msv:Mesil_3492"/>
<feature type="domain" description="Transposase IS4-like" evidence="1">
    <location>
        <begin position="141"/>
        <end position="333"/>
    </location>
</feature>
<dbReference type="Pfam" id="PF13808">
    <property type="entry name" value="DDE_Tnp_1_assoc"/>
    <property type="match status" value="1"/>
</dbReference>
<dbReference type="KEGG" id="msv:Mesil_1203"/>